<sequence>MTKTIFITGGAGFIGSHLSEMYVNQGYNVICIDNLVSGNLENLAQIRDHARFTFIEADIRDHKTMLALFQKYRPNIINHHAAQKSVADSVENPSYDLDVNLVGLMSILDCIKAYPIENFIYVSSGGALSKKIEGSEKSKETDTPQLISPYALTKFTGEKYVEMYAAQYGYQYTVVRYANIYGPRQVPDGECGVIPIFLNNILADKPSILMTYPDMPNGCTRDYVYVGDVVRINQLATESPTNTVINVGTGEEVAILDIYKEILTVFEKDVAIFIEAPRAGDVKRSVLDATRASELLNWKSNVSLHEGLLELKNHLTITK</sequence>
<dbReference type="AlphaFoldDB" id="A0A099WF98"/>
<dbReference type="GeneID" id="58716733"/>
<protein>
    <submittedName>
        <fullName evidence="3">UDP-glucose 4-epimerase</fullName>
    </submittedName>
</protein>
<dbReference type="Pfam" id="PF01370">
    <property type="entry name" value="Epimerase"/>
    <property type="match status" value="1"/>
</dbReference>
<keyword evidence="4" id="KW-1185">Reference proteome</keyword>
<dbReference type="SUPFAM" id="SSF51735">
    <property type="entry name" value="NAD(P)-binding Rossmann-fold domains"/>
    <property type="match status" value="1"/>
</dbReference>
<name>A0A099WF98_9LIST</name>
<evidence type="ECO:0000313" key="3">
    <source>
        <dbReference type="EMBL" id="KGL42790.1"/>
    </source>
</evidence>
<comment type="caution">
    <text evidence="3">The sequence shown here is derived from an EMBL/GenBank/DDBJ whole genome shotgun (WGS) entry which is preliminary data.</text>
</comment>
<accession>A0A099WF98</accession>
<dbReference type="OrthoDB" id="181047at2"/>
<dbReference type="Proteomes" id="UP000029844">
    <property type="component" value="Unassembled WGS sequence"/>
</dbReference>
<dbReference type="Gene3D" id="3.40.50.720">
    <property type="entry name" value="NAD(P)-binding Rossmann-like Domain"/>
    <property type="match status" value="1"/>
</dbReference>
<gene>
    <name evidence="3" type="ORF">EP57_04850</name>
</gene>
<dbReference type="RefSeq" id="WP_036084669.1">
    <property type="nucleotide sequence ID" value="NZ_CBCSHQ010000001.1"/>
</dbReference>
<evidence type="ECO:0000256" key="1">
    <source>
        <dbReference type="ARBA" id="ARBA00007637"/>
    </source>
</evidence>
<comment type="similarity">
    <text evidence="1">Belongs to the NAD(P)-dependent epimerase/dehydratase family.</text>
</comment>
<dbReference type="InterPro" id="IPR036291">
    <property type="entry name" value="NAD(P)-bd_dom_sf"/>
</dbReference>
<organism evidence="3 4">
    <name type="scientific">Listeria booriae</name>
    <dbReference type="NCBI Taxonomy" id="1552123"/>
    <lineage>
        <taxon>Bacteria</taxon>
        <taxon>Bacillati</taxon>
        <taxon>Bacillota</taxon>
        <taxon>Bacilli</taxon>
        <taxon>Bacillales</taxon>
        <taxon>Listeriaceae</taxon>
        <taxon>Listeria</taxon>
    </lineage>
</organism>
<dbReference type="eggNOG" id="COG1087">
    <property type="taxonomic scope" value="Bacteria"/>
</dbReference>
<evidence type="ECO:0000259" key="2">
    <source>
        <dbReference type="Pfam" id="PF01370"/>
    </source>
</evidence>
<reference evidence="3 4" key="1">
    <citation type="submission" date="2014-05" db="EMBL/GenBank/DDBJ databases">
        <title>Novel Listeriaceae from food processing environments.</title>
        <authorList>
            <person name="den Bakker H.C."/>
        </authorList>
    </citation>
    <scope>NUCLEOTIDE SEQUENCE [LARGE SCALE GENOMIC DNA]</scope>
    <source>
        <strain evidence="3 4">FSL A5-0281</strain>
    </source>
</reference>
<feature type="domain" description="NAD-dependent epimerase/dehydratase" evidence="2">
    <location>
        <begin position="5"/>
        <end position="248"/>
    </location>
</feature>
<dbReference type="EMBL" id="JNFA01000011">
    <property type="protein sequence ID" value="KGL42790.1"/>
    <property type="molecule type" value="Genomic_DNA"/>
</dbReference>
<dbReference type="STRING" id="1552123.EP57_04850"/>
<dbReference type="Gene3D" id="3.90.25.10">
    <property type="entry name" value="UDP-galactose 4-epimerase, domain 1"/>
    <property type="match status" value="1"/>
</dbReference>
<proteinExistence type="inferred from homology"/>
<dbReference type="PANTHER" id="PTHR43000">
    <property type="entry name" value="DTDP-D-GLUCOSE 4,6-DEHYDRATASE-RELATED"/>
    <property type="match status" value="1"/>
</dbReference>
<dbReference type="InterPro" id="IPR001509">
    <property type="entry name" value="Epimerase_deHydtase"/>
</dbReference>
<evidence type="ECO:0000313" key="4">
    <source>
        <dbReference type="Proteomes" id="UP000029844"/>
    </source>
</evidence>